<evidence type="ECO:0000256" key="1">
    <source>
        <dbReference type="ARBA" id="ARBA00004211"/>
    </source>
</evidence>
<keyword evidence="6 9" id="KW-0175">Coiled coil</keyword>
<proteinExistence type="inferred from homology"/>
<keyword evidence="7 10" id="KW-0472">Membrane</keyword>
<gene>
    <name evidence="12" type="ORF">SCODWIG_02395</name>
</gene>
<dbReference type="GO" id="GO:0006886">
    <property type="term" value="P:intracellular protein transport"/>
    <property type="evidence" value="ECO:0007669"/>
    <property type="project" value="InterPro"/>
</dbReference>
<sequence length="247" mass="28903">MSDPYNNALNNEEDPFYQVLKDLQEQLNDIIANRQLLDSESLEDINETIQDLENSVHVLESSGIYSTNTEILKRKNKINDLKNTLQHIQTQTDYTNTAKNTENNYTQDLDNQKQQLFGNSSHSNRIDDNIPEYENNYDATDDKNNSESHFQMMQQEMLKEQDTHLENIHKTMQNLRLQANTMGQELEDQSYLLNDLDQNVDTVMGKLNRGRRQLEWVYEKNKEKYNDICIVLLIVVLIILLIVAFIA</sequence>
<feature type="domain" description="T-SNARE coiled-coil homology" evidence="11">
    <location>
        <begin position="155"/>
        <end position="217"/>
    </location>
</feature>
<dbReference type="GO" id="GO:0016192">
    <property type="term" value="P:vesicle-mediated transport"/>
    <property type="evidence" value="ECO:0007669"/>
    <property type="project" value="InterPro"/>
</dbReference>
<evidence type="ECO:0000256" key="8">
    <source>
        <dbReference type="ARBA" id="ARBA00073343"/>
    </source>
</evidence>
<dbReference type="OrthoDB" id="546861at2759"/>
<dbReference type="Proteomes" id="UP000262825">
    <property type="component" value="Unassembled WGS sequence"/>
</dbReference>
<name>A0A376B801_9ASCO</name>
<evidence type="ECO:0000256" key="7">
    <source>
        <dbReference type="ARBA" id="ARBA00023136"/>
    </source>
</evidence>
<organism evidence="12 13">
    <name type="scientific">Saccharomycodes ludwigii</name>
    <dbReference type="NCBI Taxonomy" id="36035"/>
    <lineage>
        <taxon>Eukaryota</taxon>
        <taxon>Fungi</taxon>
        <taxon>Dikarya</taxon>
        <taxon>Ascomycota</taxon>
        <taxon>Saccharomycotina</taxon>
        <taxon>Saccharomycetes</taxon>
        <taxon>Saccharomycodales</taxon>
        <taxon>Saccharomycodaceae</taxon>
        <taxon>Saccharomycodes</taxon>
    </lineage>
</organism>
<dbReference type="PROSITE" id="PS50192">
    <property type="entry name" value="T_SNARE"/>
    <property type="match status" value="1"/>
</dbReference>
<dbReference type="InterPro" id="IPR006012">
    <property type="entry name" value="Syntaxin/epimorphin_CS"/>
</dbReference>
<evidence type="ECO:0000313" key="12">
    <source>
        <dbReference type="EMBL" id="SSD60634.1"/>
    </source>
</evidence>
<evidence type="ECO:0000259" key="11">
    <source>
        <dbReference type="PROSITE" id="PS50192"/>
    </source>
</evidence>
<feature type="coiled-coil region" evidence="9">
    <location>
        <begin position="20"/>
        <end position="62"/>
    </location>
</feature>
<evidence type="ECO:0000256" key="6">
    <source>
        <dbReference type="ARBA" id="ARBA00023054"/>
    </source>
</evidence>
<dbReference type="Gene3D" id="1.20.58.90">
    <property type="match status" value="1"/>
</dbReference>
<keyword evidence="4 10" id="KW-0812">Transmembrane</keyword>
<dbReference type="PROSITE" id="PS00914">
    <property type="entry name" value="SYNTAXIN"/>
    <property type="match status" value="1"/>
</dbReference>
<dbReference type="InterPro" id="IPR010989">
    <property type="entry name" value="SNARE"/>
</dbReference>
<dbReference type="InterPro" id="IPR000727">
    <property type="entry name" value="T_SNARE_dom"/>
</dbReference>
<evidence type="ECO:0000256" key="2">
    <source>
        <dbReference type="ARBA" id="ARBA00009063"/>
    </source>
</evidence>
<evidence type="ECO:0000256" key="9">
    <source>
        <dbReference type="SAM" id="Coils"/>
    </source>
</evidence>
<keyword evidence="3" id="KW-0813">Transport</keyword>
<keyword evidence="13" id="KW-1185">Reference proteome</keyword>
<comment type="similarity">
    <text evidence="2">Belongs to the syntaxin family.</text>
</comment>
<dbReference type="SUPFAM" id="SSF58038">
    <property type="entry name" value="SNARE fusion complex"/>
    <property type="match status" value="1"/>
</dbReference>
<dbReference type="Gene3D" id="1.20.5.110">
    <property type="match status" value="1"/>
</dbReference>
<evidence type="ECO:0000256" key="5">
    <source>
        <dbReference type="ARBA" id="ARBA00022989"/>
    </source>
</evidence>
<dbReference type="GO" id="GO:0016020">
    <property type="term" value="C:membrane"/>
    <property type="evidence" value="ECO:0007669"/>
    <property type="project" value="UniProtKB-SubCell"/>
</dbReference>
<reference evidence="13" key="1">
    <citation type="submission" date="2018-06" db="EMBL/GenBank/DDBJ databases">
        <authorList>
            <person name="Guldener U."/>
        </authorList>
    </citation>
    <scope>NUCLEOTIDE SEQUENCE [LARGE SCALE GENOMIC DNA]</scope>
    <source>
        <strain evidence="13">UTAD17</strain>
    </source>
</reference>
<dbReference type="SMART" id="SM00397">
    <property type="entry name" value="t_SNARE"/>
    <property type="match status" value="1"/>
</dbReference>
<evidence type="ECO:0000313" key="13">
    <source>
        <dbReference type="Proteomes" id="UP000262825"/>
    </source>
</evidence>
<dbReference type="FunFam" id="1.20.5.110:FF:000006">
    <property type="entry name" value="Syntaxin 6"/>
    <property type="match status" value="1"/>
</dbReference>
<comment type="subcellular location">
    <subcellularLocation>
        <location evidence="1">Membrane</location>
        <topology evidence="1">Single-pass type IV membrane protein</topology>
    </subcellularLocation>
</comment>
<accession>A0A376B801</accession>
<evidence type="ECO:0000256" key="10">
    <source>
        <dbReference type="SAM" id="Phobius"/>
    </source>
</evidence>
<protein>
    <recommendedName>
        <fullName evidence="8">t-SNARE affecting a late Golgi compartment protein 1</fullName>
    </recommendedName>
</protein>
<evidence type="ECO:0000256" key="3">
    <source>
        <dbReference type="ARBA" id="ARBA00022448"/>
    </source>
</evidence>
<evidence type="ECO:0000256" key="4">
    <source>
        <dbReference type="ARBA" id="ARBA00022692"/>
    </source>
</evidence>
<dbReference type="GO" id="GO:0005484">
    <property type="term" value="F:SNAP receptor activity"/>
    <property type="evidence" value="ECO:0007669"/>
    <property type="project" value="InterPro"/>
</dbReference>
<dbReference type="AlphaFoldDB" id="A0A376B801"/>
<keyword evidence="5 10" id="KW-1133">Transmembrane helix</keyword>
<dbReference type="CDD" id="cd15851">
    <property type="entry name" value="SNARE_Syntaxin6"/>
    <property type="match status" value="1"/>
</dbReference>
<dbReference type="SUPFAM" id="SSF47661">
    <property type="entry name" value="t-snare proteins"/>
    <property type="match status" value="1"/>
</dbReference>
<feature type="transmembrane region" description="Helical" evidence="10">
    <location>
        <begin position="228"/>
        <end position="246"/>
    </location>
</feature>
<dbReference type="VEuPathDB" id="FungiDB:SCODWIG_02395"/>
<dbReference type="EMBL" id="UFAJ01000407">
    <property type="protein sequence ID" value="SSD60634.1"/>
    <property type="molecule type" value="Genomic_DNA"/>
</dbReference>